<organism evidence="1 2">
    <name type="scientific">Rhodopirellula sallentina SM41</name>
    <dbReference type="NCBI Taxonomy" id="1263870"/>
    <lineage>
        <taxon>Bacteria</taxon>
        <taxon>Pseudomonadati</taxon>
        <taxon>Planctomycetota</taxon>
        <taxon>Planctomycetia</taxon>
        <taxon>Pirellulales</taxon>
        <taxon>Pirellulaceae</taxon>
        <taxon>Rhodopirellula</taxon>
    </lineage>
</organism>
<evidence type="ECO:0000313" key="1">
    <source>
        <dbReference type="EMBL" id="EMI52684.1"/>
    </source>
</evidence>
<evidence type="ECO:0000313" key="2">
    <source>
        <dbReference type="Proteomes" id="UP000011885"/>
    </source>
</evidence>
<protein>
    <submittedName>
        <fullName evidence="1">Uncharacterized protein</fullName>
    </submittedName>
</protein>
<dbReference type="AlphaFoldDB" id="M5TUF3"/>
<comment type="caution">
    <text evidence="1">The sequence shown here is derived from an EMBL/GenBank/DDBJ whole genome shotgun (WGS) entry which is preliminary data.</text>
</comment>
<sequence>MLAGGVHRSLSRSRCWGFARTGGKLLTPGLSWADGSARGRIGAWGVPAF</sequence>
<reference evidence="1 2" key="1">
    <citation type="journal article" date="2013" name="Mar. Genomics">
        <title>Expression of sulfatases in Rhodopirellula baltica and the diversity of sulfatases in the genus Rhodopirellula.</title>
        <authorList>
            <person name="Wegner C.E."/>
            <person name="Richter-Heitmann T."/>
            <person name="Klindworth A."/>
            <person name="Klockow C."/>
            <person name="Richter M."/>
            <person name="Achstetter T."/>
            <person name="Glockner F.O."/>
            <person name="Harder J."/>
        </authorList>
    </citation>
    <scope>NUCLEOTIDE SEQUENCE [LARGE SCALE GENOMIC DNA]</scope>
    <source>
        <strain evidence="1 2">SM41</strain>
    </source>
</reference>
<accession>M5TUF3</accession>
<dbReference type="EMBL" id="ANOH01000411">
    <property type="protein sequence ID" value="EMI52684.1"/>
    <property type="molecule type" value="Genomic_DNA"/>
</dbReference>
<keyword evidence="2" id="KW-1185">Reference proteome</keyword>
<dbReference type="Proteomes" id="UP000011885">
    <property type="component" value="Unassembled WGS sequence"/>
</dbReference>
<name>M5TUF3_9BACT</name>
<gene>
    <name evidence="1" type="ORF">RSSM_05901</name>
</gene>
<proteinExistence type="predicted"/>
<dbReference type="PATRIC" id="fig|1263870.3.peg.6257"/>